<dbReference type="RefSeq" id="WP_039356832.1">
    <property type="nucleotide sequence ID" value="NZ_JRMH01000001.1"/>
</dbReference>
<dbReference type="OrthoDB" id="6637739at2"/>
<gene>
    <name evidence="2" type="ORF">BSK71_04705</name>
</gene>
<evidence type="ECO:0000313" key="3">
    <source>
        <dbReference type="Proteomes" id="UP000189286"/>
    </source>
</evidence>
<dbReference type="EMBL" id="MPUJ01000002">
    <property type="protein sequence ID" value="ONK08534.1"/>
    <property type="molecule type" value="Genomic_DNA"/>
</dbReference>
<feature type="domain" description="CD-NTase associated protein 4-like DNA endonuclease" evidence="1">
    <location>
        <begin position="13"/>
        <end position="235"/>
    </location>
</feature>
<dbReference type="InterPro" id="IPR025382">
    <property type="entry name" value="Cap4-like_endonuclease_dom"/>
</dbReference>
<comment type="caution">
    <text evidence="2">The sequence shown here is derived from an EMBL/GenBank/DDBJ whole genome shotgun (WGS) entry which is preliminary data.</text>
</comment>
<reference evidence="3" key="1">
    <citation type="submission" date="2016-11" db="EMBL/GenBank/DDBJ databases">
        <authorList>
            <person name="Panda P."/>
            <person name="Visnovsky S."/>
            <person name="Pitman A."/>
        </authorList>
    </citation>
    <scope>NUCLEOTIDE SEQUENCE [LARGE SCALE GENOMIC DNA]</scope>
    <source>
        <strain evidence="3">ICMP 9972</strain>
    </source>
</reference>
<sequence>MAELHEVKPREQAGRDTLERYNAQIRAASIACLSILEGKDVKRVFCEFHDDFVVERVVANDIHYTFVQVKTKEKLREIWKLREVFGILKRKTKKNPQTDEMIRDSFVGKLLQHTINFEDTCKEVIFLTNTHIDEDIENVIDDIITDAFSSVHCKLIIDSFNNCFISIRDGKKNLEIEEIKENLKKLKFETDVEYIKSKHETFEILAKEKIFKYSEIDLSHIEAKEILLSLLALVNSKSSVKINDCSRGNIKDLSGIDIDDLLDVLSISKNAYYEFLYNGDEHALKSASVIERLLRKAGASESQIDFFARCKIKWDQWLRKNRHVISDLDYITIDSEINSTLDKLTFMHGVLFLSGLRSVVNELHDSLFENNLLNSLDKEALTGSLFARLVERSK</sequence>
<organism evidence="2 3">
    <name type="scientific">Pectobacterium actinidiae</name>
    <dbReference type="NCBI Taxonomy" id="1507808"/>
    <lineage>
        <taxon>Bacteria</taxon>
        <taxon>Pseudomonadati</taxon>
        <taxon>Pseudomonadota</taxon>
        <taxon>Gammaproteobacteria</taxon>
        <taxon>Enterobacterales</taxon>
        <taxon>Pectobacteriaceae</taxon>
        <taxon>Pectobacterium</taxon>
    </lineage>
</organism>
<dbReference type="GO" id="GO:0004518">
    <property type="term" value="F:nuclease activity"/>
    <property type="evidence" value="ECO:0007669"/>
    <property type="project" value="InterPro"/>
</dbReference>
<evidence type="ECO:0000313" key="2">
    <source>
        <dbReference type="EMBL" id="ONK08534.1"/>
    </source>
</evidence>
<name>A0A1V2R826_9GAMM</name>
<evidence type="ECO:0000259" key="1">
    <source>
        <dbReference type="Pfam" id="PF14130"/>
    </source>
</evidence>
<dbReference type="Proteomes" id="UP000189286">
    <property type="component" value="Unassembled WGS sequence"/>
</dbReference>
<dbReference type="Pfam" id="PF14130">
    <property type="entry name" value="Cap4_nuclease"/>
    <property type="match status" value="1"/>
</dbReference>
<protein>
    <recommendedName>
        <fullName evidence="1">CD-NTase associated protein 4-like DNA endonuclease domain-containing protein</fullName>
    </recommendedName>
</protein>
<accession>A0A1V2R826</accession>
<proteinExistence type="predicted"/>
<dbReference type="AlphaFoldDB" id="A0A1V2R826"/>